<dbReference type="InterPro" id="IPR044837">
    <property type="entry name" value="REM16-like"/>
</dbReference>
<dbReference type="InterPro" id="IPR015300">
    <property type="entry name" value="DNA-bd_pseudobarrel_sf"/>
</dbReference>
<feature type="domain" description="TF-B3" evidence="8">
    <location>
        <begin position="98"/>
        <end position="189"/>
    </location>
</feature>
<dbReference type="Pfam" id="PF02362">
    <property type="entry name" value="B3"/>
    <property type="match status" value="1"/>
</dbReference>
<evidence type="ECO:0000259" key="8">
    <source>
        <dbReference type="PROSITE" id="PS50863"/>
    </source>
</evidence>
<feature type="compositionally biased region" description="Basic and acidic residues" evidence="7">
    <location>
        <begin position="24"/>
        <end position="39"/>
    </location>
</feature>
<evidence type="ECO:0000313" key="9">
    <source>
        <dbReference type="EMBL" id="KZM81416.1"/>
    </source>
</evidence>
<feature type="coiled-coil region" evidence="6">
    <location>
        <begin position="399"/>
        <end position="447"/>
    </location>
</feature>
<dbReference type="SMART" id="SM01019">
    <property type="entry name" value="B3"/>
    <property type="match status" value="1"/>
</dbReference>
<evidence type="ECO:0000256" key="2">
    <source>
        <dbReference type="ARBA" id="ARBA00023015"/>
    </source>
</evidence>
<dbReference type="PANTHER" id="PTHR31391:SF101">
    <property type="entry name" value="B3 DOMAIN-CONTAINING PROTEIN OS01G0234100"/>
    <property type="match status" value="1"/>
</dbReference>
<evidence type="ECO:0000256" key="6">
    <source>
        <dbReference type="SAM" id="Coils"/>
    </source>
</evidence>
<sequence length="456" mass="51033">MSEEKSLKALMAIPQDQPSSKNNKALDPKKNNFKNRDGDGIQASKHKKVVSFNLDKSIVSYQPKIGASDSQGFHLNISSPVDRALDIKANLASNFPSFVKKMLTSHVAGCFWLGLPKKFTEMYLPKEDVIVVLVDESEGEHETKYLAEKSGLSGGWRGFSVAHNLQENDVLVFHLIQEFRFKVYIVRANALSEVDGATDLLNLGACERKTESDDHQEGMKTTALAPEEHLKQYSRVHNAQEKDMVALSNNIDAAVDNSGMNFDNSGSDDLYGLWIASSVTNFKDVKNFENFSVTVDRIILDNEIPHDRRVKYYQLCCSQKSYLHDQLIEMLSLHLVVGIILETVSISDAISSSKPSSYRDLKAWDDTLKSFEILGMKVGFLRAKIVKLLTLSSDSEDALQCKIVEKANAEGELKALEIRRSSLKEVIENLAHEIEAMKIKAQNIEAAFQEESKAPW</sequence>
<proteinExistence type="predicted"/>
<dbReference type="EMBL" id="LNRQ01000009">
    <property type="protein sequence ID" value="KZM81416.1"/>
    <property type="molecule type" value="Genomic_DNA"/>
</dbReference>
<comment type="caution">
    <text evidence="9">The sequence shown here is derived from an EMBL/GenBank/DDBJ whole genome shotgun (WGS) entry which is preliminary data.</text>
</comment>
<dbReference type="PANTHER" id="PTHR31391">
    <property type="entry name" value="B3 DOMAIN-CONTAINING PROTEIN OS11G0197600-RELATED"/>
    <property type="match status" value="1"/>
</dbReference>
<accession>A0A175YCS9</accession>
<dbReference type="GO" id="GO:0003677">
    <property type="term" value="F:DNA binding"/>
    <property type="evidence" value="ECO:0007669"/>
    <property type="project" value="UniProtKB-KW"/>
</dbReference>
<gene>
    <name evidence="9" type="ORF">DCAR_029029</name>
</gene>
<keyword evidence="2" id="KW-0805">Transcription regulation</keyword>
<evidence type="ECO:0000256" key="4">
    <source>
        <dbReference type="ARBA" id="ARBA00023163"/>
    </source>
</evidence>
<evidence type="ECO:0000256" key="7">
    <source>
        <dbReference type="SAM" id="MobiDB-lite"/>
    </source>
</evidence>
<evidence type="ECO:0000256" key="3">
    <source>
        <dbReference type="ARBA" id="ARBA00023125"/>
    </source>
</evidence>
<organism evidence="9">
    <name type="scientific">Daucus carota subsp. sativus</name>
    <name type="common">Carrot</name>
    <dbReference type="NCBI Taxonomy" id="79200"/>
    <lineage>
        <taxon>Eukaryota</taxon>
        <taxon>Viridiplantae</taxon>
        <taxon>Streptophyta</taxon>
        <taxon>Embryophyta</taxon>
        <taxon>Tracheophyta</taxon>
        <taxon>Spermatophyta</taxon>
        <taxon>Magnoliopsida</taxon>
        <taxon>eudicotyledons</taxon>
        <taxon>Gunneridae</taxon>
        <taxon>Pentapetalae</taxon>
        <taxon>asterids</taxon>
        <taxon>campanulids</taxon>
        <taxon>Apiales</taxon>
        <taxon>Apiaceae</taxon>
        <taxon>Apioideae</taxon>
        <taxon>Scandiceae</taxon>
        <taxon>Daucinae</taxon>
        <taxon>Daucus</taxon>
        <taxon>Daucus sect. Daucus</taxon>
    </lineage>
</organism>
<protein>
    <recommendedName>
        <fullName evidence="8">TF-B3 domain-containing protein</fullName>
    </recommendedName>
</protein>
<dbReference type="STRING" id="79200.A0A175YCS9"/>
<dbReference type="InterPro" id="IPR003340">
    <property type="entry name" value="B3_DNA-bd"/>
</dbReference>
<dbReference type="Gramene" id="KZM81416">
    <property type="protein sequence ID" value="KZM81416"/>
    <property type="gene ID" value="DCAR_029029"/>
</dbReference>
<name>A0A175YCS9_DAUCS</name>
<dbReference type="GO" id="GO:0005634">
    <property type="term" value="C:nucleus"/>
    <property type="evidence" value="ECO:0007669"/>
    <property type="project" value="UniProtKB-SubCell"/>
</dbReference>
<keyword evidence="6" id="KW-0175">Coiled coil</keyword>
<keyword evidence="5" id="KW-0539">Nucleus</keyword>
<dbReference type="AlphaFoldDB" id="A0A175YCS9"/>
<dbReference type="PROSITE" id="PS50863">
    <property type="entry name" value="B3"/>
    <property type="match status" value="1"/>
</dbReference>
<comment type="subcellular location">
    <subcellularLocation>
        <location evidence="1">Nucleus</location>
    </subcellularLocation>
</comment>
<keyword evidence="4" id="KW-0804">Transcription</keyword>
<dbReference type="CDD" id="cd10017">
    <property type="entry name" value="B3_DNA"/>
    <property type="match status" value="1"/>
</dbReference>
<dbReference type="SUPFAM" id="SSF101936">
    <property type="entry name" value="DNA-binding pseudobarrel domain"/>
    <property type="match status" value="1"/>
</dbReference>
<dbReference type="OMA" id="FCTEANA"/>
<keyword evidence="3" id="KW-0238">DNA-binding</keyword>
<evidence type="ECO:0000256" key="1">
    <source>
        <dbReference type="ARBA" id="ARBA00004123"/>
    </source>
</evidence>
<reference evidence="9" key="1">
    <citation type="journal article" date="2016" name="Nat. Genet.">
        <title>A high-quality carrot genome assembly provides new insights into carotenoid accumulation and asterid genome evolution.</title>
        <authorList>
            <person name="Iorizzo M."/>
            <person name="Ellison S."/>
            <person name="Senalik D."/>
            <person name="Zeng P."/>
            <person name="Satapoomin P."/>
            <person name="Huang J."/>
            <person name="Bowman M."/>
            <person name="Iovene M."/>
            <person name="Sanseverino W."/>
            <person name="Cavagnaro P."/>
            <person name="Yildiz M."/>
            <person name="Macko-Podgorni A."/>
            <person name="Moranska E."/>
            <person name="Grzebelus E."/>
            <person name="Grzebelus D."/>
            <person name="Ashrafi H."/>
            <person name="Zheng Z."/>
            <person name="Cheng S."/>
            <person name="Spooner D."/>
            <person name="Van Deynze A."/>
            <person name="Simon P."/>
        </authorList>
    </citation>
    <scope>NUCLEOTIDE SEQUENCE [LARGE SCALE GENOMIC DNA]</scope>
    <source>
        <tissue evidence="9">Leaf</tissue>
    </source>
</reference>
<dbReference type="Gene3D" id="2.40.330.10">
    <property type="entry name" value="DNA-binding pseudobarrel domain"/>
    <property type="match status" value="1"/>
</dbReference>
<evidence type="ECO:0000256" key="5">
    <source>
        <dbReference type="ARBA" id="ARBA00023242"/>
    </source>
</evidence>
<feature type="region of interest" description="Disordered" evidence="7">
    <location>
        <begin position="1"/>
        <end position="40"/>
    </location>
</feature>